<dbReference type="InterPro" id="IPR011993">
    <property type="entry name" value="PH-like_dom_sf"/>
</dbReference>
<gene>
    <name evidence="2" type="ORF">PBIL07802_LOCUS31087</name>
</gene>
<dbReference type="InterPro" id="IPR051707">
    <property type="entry name" value="PI-Interact_SigTrans_Reg"/>
</dbReference>
<dbReference type="Pfam" id="PF00169">
    <property type="entry name" value="PH"/>
    <property type="match status" value="1"/>
</dbReference>
<evidence type="ECO:0000259" key="1">
    <source>
        <dbReference type="PROSITE" id="PS50003"/>
    </source>
</evidence>
<dbReference type="AlphaFoldDB" id="A0A7S3GJZ2"/>
<dbReference type="PANTHER" id="PTHR14336">
    <property type="entry name" value="TANDEM PH DOMAIN CONTAINING PROTEIN"/>
    <property type="match status" value="1"/>
</dbReference>
<reference evidence="2" key="1">
    <citation type="submission" date="2021-01" db="EMBL/GenBank/DDBJ databases">
        <authorList>
            <person name="Corre E."/>
            <person name="Pelletier E."/>
            <person name="Niang G."/>
            <person name="Scheremetjew M."/>
            <person name="Finn R."/>
            <person name="Kale V."/>
            <person name="Holt S."/>
            <person name="Cochrane G."/>
            <person name="Meng A."/>
            <person name="Brown T."/>
            <person name="Cohen L."/>
        </authorList>
    </citation>
    <scope>NUCLEOTIDE SEQUENCE</scope>
    <source>
        <strain evidence="2">NIES-2562</strain>
    </source>
</reference>
<proteinExistence type="predicted"/>
<dbReference type="Gene3D" id="2.30.29.30">
    <property type="entry name" value="Pleckstrin-homology domain (PH domain)/Phosphotyrosine-binding domain (PTB)"/>
    <property type="match status" value="2"/>
</dbReference>
<evidence type="ECO:0000313" key="2">
    <source>
        <dbReference type="EMBL" id="CAE0268737.1"/>
    </source>
</evidence>
<dbReference type="PROSITE" id="PS50003">
    <property type="entry name" value="PH_DOMAIN"/>
    <property type="match status" value="1"/>
</dbReference>
<feature type="domain" description="PH" evidence="1">
    <location>
        <begin position="175"/>
        <end position="266"/>
    </location>
</feature>
<dbReference type="PANTHER" id="PTHR14336:SF8">
    <property type="entry name" value="PROTEIN OPY1"/>
    <property type="match status" value="1"/>
</dbReference>
<dbReference type="SUPFAM" id="SSF50729">
    <property type="entry name" value="PH domain-like"/>
    <property type="match status" value="1"/>
</dbReference>
<dbReference type="InterPro" id="IPR001849">
    <property type="entry name" value="PH_domain"/>
</dbReference>
<organism evidence="2">
    <name type="scientific">Palpitomonas bilix</name>
    <dbReference type="NCBI Taxonomy" id="652834"/>
    <lineage>
        <taxon>Eukaryota</taxon>
        <taxon>Eukaryota incertae sedis</taxon>
    </lineage>
</organism>
<sequence length="276" mass="30836">MEGKRMLLEVAAAVEGVPDDVMIVAAHRLVVRECAVVDVSDGGREKVLYVLTDAILVCKQRKADRKKRQQFEQIIDIASANVDSVGRGSIESKKVVPSLAINELILGFKSEEEAEEIHTLLVMMKREVKSRSMTLASPAIGKAIADFRARRHHSISQHIVRVAQSLSTQPNEGSSLLKEGYLEKRGGVVKNWKVRYMQLHEAEIRYFAKKGDKMAKGVIPLANCTVRIPADNMVEIFHPERRTFYLNAKTRDEAVAWMRAIDEAINTTAARLSTSV</sequence>
<protein>
    <recommendedName>
        <fullName evidence="1">PH domain-containing protein</fullName>
    </recommendedName>
</protein>
<name>A0A7S3GJZ2_9EUKA</name>
<dbReference type="SMART" id="SM00233">
    <property type="entry name" value="PH"/>
    <property type="match status" value="1"/>
</dbReference>
<dbReference type="FunFam" id="2.30.29.30:FF:000286">
    <property type="entry name" value="PH-protein kinase domain containing protein"/>
    <property type="match status" value="1"/>
</dbReference>
<accession>A0A7S3GJZ2</accession>
<dbReference type="EMBL" id="HBIB01047269">
    <property type="protein sequence ID" value="CAE0268737.1"/>
    <property type="molecule type" value="Transcribed_RNA"/>
</dbReference>